<dbReference type="Proteomes" id="UP001229421">
    <property type="component" value="Unassembled WGS sequence"/>
</dbReference>
<feature type="compositionally biased region" description="Polar residues" evidence="1">
    <location>
        <begin position="196"/>
        <end position="205"/>
    </location>
</feature>
<dbReference type="EMBL" id="JAUHHV010000005">
    <property type="protein sequence ID" value="KAK1424642.1"/>
    <property type="molecule type" value="Genomic_DNA"/>
</dbReference>
<organism evidence="2 3">
    <name type="scientific">Tagetes erecta</name>
    <name type="common">African marigold</name>
    <dbReference type="NCBI Taxonomy" id="13708"/>
    <lineage>
        <taxon>Eukaryota</taxon>
        <taxon>Viridiplantae</taxon>
        <taxon>Streptophyta</taxon>
        <taxon>Embryophyta</taxon>
        <taxon>Tracheophyta</taxon>
        <taxon>Spermatophyta</taxon>
        <taxon>Magnoliopsida</taxon>
        <taxon>eudicotyledons</taxon>
        <taxon>Gunneridae</taxon>
        <taxon>Pentapetalae</taxon>
        <taxon>asterids</taxon>
        <taxon>campanulids</taxon>
        <taxon>Asterales</taxon>
        <taxon>Asteraceae</taxon>
        <taxon>Asteroideae</taxon>
        <taxon>Heliantheae alliance</taxon>
        <taxon>Tageteae</taxon>
        <taxon>Tagetes</taxon>
    </lineage>
</organism>
<feature type="compositionally biased region" description="Polar residues" evidence="1">
    <location>
        <begin position="223"/>
        <end position="235"/>
    </location>
</feature>
<gene>
    <name evidence="2" type="ORF">QVD17_19975</name>
</gene>
<dbReference type="GO" id="GO:0003917">
    <property type="term" value="F:DNA topoisomerase type I (single strand cut, ATP-independent) activity"/>
    <property type="evidence" value="ECO:0007669"/>
    <property type="project" value="InterPro"/>
</dbReference>
<dbReference type="InterPro" id="IPR000380">
    <property type="entry name" value="Topo_IA"/>
</dbReference>
<dbReference type="PANTHER" id="PTHR42785:SF1">
    <property type="entry name" value="DNA TOPOISOMERASE"/>
    <property type="match status" value="1"/>
</dbReference>
<proteinExistence type="predicted"/>
<feature type="compositionally biased region" description="Polar residues" evidence="1">
    <location>
        <begin position="263"/>
        <end position="290"/>
    </location>
</feature>
<feature type="region of interest" description="Disordered" evidence="1">
    <location>
        <begin position="171"/>
        <end position="290"/>
    </location>
</feature>
<evidence type="ECO:0000313" key="2">
    <source>
        <dbReference type="EMBL" id="KAK1424642.1"/>
    </source>
</evidence>
<comment type="caution">
    <text evidence="2">The sequence shown here is derived from an EMBL/GenBank/DDBJ whole genome shotgun (WGS) entry which is preliminary data.</text>
</comment>
<protein>
    <recommendedName>
        <fullName evidence="4">Toprim domain-containing protein</fullName>
    </recommendedName>
</protein>
<dbReference type="GO" id="GO:0003677">
    <property type="term" value="F:DNA binding"/>
    <property type="evidence" value="ECO:0007669"/>
    <property type="project" value="InterPro"/>
</dbReference>
<name>A0AAD8KKL8_TARER</name>
<evidence type="ECO:0000256" key="1">
    <source>
        <dbReference type="SAM" id="MobiDB-lite"/>
    </source>
</evidence>
<dbReference type="PANTHER" id="PTHR42785">
    <property type="entry name" value="DNA TOPOISOMERASE, TYPE IA, CORE"/>
    <property type="match status" value="1"/>
</dbReference>
<evidence type="ECO:0000313" key="3">
    <source>
        <dbReference type="Proteomes" id="UP001229421"/>
    </source>
</evidence>
<reference evidence="2" key="1">
    <citation type="journal article" date="2023" name="bioRxiv">
        <title>Improved chromosome-level genome assembly for marigold (Tagetes erecta).</title>
        <authorList>
            <person name="Jiang F."/>
            <person name="Yuan L."/>
            <person name="Wang S."/>
            <person name="Wang H."/>
            <person name="Xu D."/>
            <person name="Wang A."/>
            <person name="Fan W."/>
        </authorList>
    </citation>
    <scope>NUCLEOTIDE SEQUENCE</scope>
    <source>
        <strain evidence="2">WSJ</strain>
        <tissue evidence="2">Leaf</tissue>
    </source>
</reference>
<sequence>MLLLTLSSFTLHHRHSPLFTVAAPPLCSFNLKLRALHSFSGTRLCCSSGGKHTCERLFEVDFRRVTVSCIFNLGRAKASTFKPLNTNFHLGSHINRSYSAFSFQPLFRSSSRDSMLPVNSISYGLTNGGFGIFAPYKGVLSKRLFSQALRAILPKEAAGDGEKRGKRTSFLAFNKHWTKPKRKQQSKIRKSQEKSTVTSEEPTPQSSSRNVSRSKKSKSSKNDMVTTASEVSSNGKPAIEVNLEEEQSVGATKKSSKRKPKTQPKSSIKSNEAVQISHVTGSPSNSQTNTIVKNKSLKPLYPPTGKSVVVVESMTKAKVIQGYLGDMYEVLPSYGHVRDLAARSGSFRPDDDFSMVWEVPSAAWTHLKSIKVALTKYEILFSHIVYYLMYCLLEVSLIEFTR</sequence>
<evidence type="ECO:0008006" key="4">
    <source>
        <dbReference type="Google" id="ProtNLM"/>
    </source>
</evidence>
<dbReference type="SUPFAM" id="SSF56712">
    <property type="entry name" value="Prokaryotic type I DNA topoisomerase"/>
    <property type="match status" value="1"/>
</dbReference>
<dbReference type="GO" id="GO:0006265">
    <property type="term" value="P:DNA topological change"/>
    <property type="evidence" value="ECO:0007669"/>
    <property type="project" value="InterPro"/>
</dbReference>
<feature type="compositionally biased region" description="Basic residues" evidence="1">
    <location>
        <begin position="176"/>
        <end position="189"/>
    </location>
</feature>
<keyword evidence="3" id="KW-1185">Reference proteome</keyword>
<dbReference type="InterPro" id="IPR023405">
    <property type="entry name" value="Topo_IA_core_domain"/>
</dbReference>
<dbReference type="Gene3D" id="3.40.50.140">
    <property type="match status" value="1"/>
</dbReference>
<accession>A0AAD8KKL8</accession>
<dbReference type="AlphaFoldDB" id="A0AAD8KKL8"/>